<dbReference type="GO" id="GO:0005509">
    <property type="term" value="F:calcium ion binding"/>
    <property type="evidence" value="ECO:0007669"/>
    <property type="project" value="InterPro"/>
</dbReference>
<keyword evidence="1" id="KW-0812">Transmembrane</keyword>
<evidence type="ECO:0000313" key="2">
    <source>
        <dbReference type="EMBL" id="SHO45904.1"/>
    </source>
</evidence>
<dbReference type="InterPro" id="IPR009033">
    <property type="entry name" value="Calreticulin/calnexin_P_dom_sf"/>
</dbReference>
<proteinExistence type="predicted"/>
<accession>A0A2H1EI53</accession>
<evidence type="ECO:0000256" key="1">
    <source>
        <dbReference type="SAM" id="Phobius"/>
    </source>
</evidence>
<keyword evidence="1" id="KW-1133">Transmembrane helix</keyword>
<dbReference type="OrthoDB" id="12384at2157"/>
<dbReference type="EMBL" id="FRFC01000003">
    <property type="protein sequence ID" value="SHO45904.1"/>
    <property type="molecule type" value="Genomic_DNA"/>
</dbReference>
<gene>
    <name evidence="2" type="ORF">NSIN_20818</name>
</gene>
<name>A0A2H1EI53_9ARCH</name>
<keyword evidence="1" id="KW-0472">Membrane</keyword>
<feature type="transmembrane region" description="Helical" evidence="1">
    <location>
        <begin position="6"/>
        <end position="26"/>
    </location>
</feature>
<dbReference type="SUPFAM" id="SSF63887">
    <property type="entry name" value="P-domain of calnexin/calreticulin"/>
    <property type="match status" value="1"/>
</dbReference>
<dbReference type="RefSeq" id="WP_101009842.1">
    <property type="nucleotide sequence ID" value="NZ_FRFC01000003.1"/>
</dbReference>
<sequence length="139" mass="16575">MTSKYILAGIAVGIFLAGLGTGYAIFMNTLNPYQMMSGNPSMFNQMMGKNPQVQGQYMSYMMQNPQYMSQFMTQNPQYMGQWMGTIMQDPQLRQQMYNYMLQNQDFMYQMMKDRNFQNTYMGPWMMQNNFTYNGMMWHR</sequence>
<dbReference type="AlphaFoldDB" id="A0A2H1EI53"/>
<evidence type="ECO:0000313" key="3">
    <source>
        <dbReference type="Proteomes" id="UP000232412"/>
    </source>
</evidence>
<keyword evidence="3" id="KW-1185">Reference proteome</keyword>
<organism evidence="2 3">
    <name type="scientific">Nitrosotalea sinensis</name>
    <dbReference type="NCBI Taxonomy" id="1499975"/>
    <lineage>
        <taxon>Archaea</taxon>
        <taxon>Nitrososphaerota</taxon>
        <taxon>Nitrososphaeria</taxon>
        <taxon>Nitrosotaleales</taxon>
        <taxon>Nitrosotaleaceae</taxon>
        <taxon>Nitrosotalea</taxon>
    </lineage>
</organism>
<dbReference type="Proteomes" id="UP000232412">
    <property type="component" value="Unassembled WGS sequence"/>
</dbReference>
<dbReference type="CDD" id="cd00313">
    <property type="entry name" value="ATP-synt_Fo_Vo_Ao_c"/>
    <property type="match status" value="1"/>
</dbReference>
<reference evidence="3" key="1">
    <citation type="submission" date="2016-12" db="EMBL/GenBank/DDBJ databases">
        <authorList>
            <person name="Herbold C."/>
        </authorList>
    </citation>
    <scope>NUCLEOTIDE SEQUENCE [LARGE SCALE GENOMIC DNA]</scope>
</reference>
<protein>
    <submittedName>
        <fullName evidence="2">Blue (Type1) copper domain-containing protein</fullName>
    </submittedName>
</protein>